<gene>
    <name evidence="4" type="primary">LOC130707375</name>
</gene>
<organism evidence="3 4">
    <name type="scientific">Balaenoptera acutorostrata</name>
    <name type="common">Common minke whale</name>
    <name type="synonym">Balaena rostrata</name>
    <dbReference type="NCBI Taxonomy" id="9767"/>
    <lineage>
        <taxon>Eukaryota</taxon>
        <taxon>Metazoa</taxon>
        <taxon>Chordata</taxon>
        <taxon>Craniata</taxon>
        <taxon>Vertebrata</taxon>
        <taxon>Euteleostomi</taxon>
        <taxon>Mammalia</taxon>
        <taxon>Eutheria</taxon>
        <taxon>Laurasiatheria</taxon>
        <taxon>Artiodactyla</taxon>
        <taxon>Whippomorpha</taxon>
        <taxon>Cetacea</taxon>
        <taxon>Mysticeti</taxon>
        <taxon>Balaenopteridae</taxon>
        <taxon>Balaenoptera</taxon>
    </lineage>
</organism>
<dbReference type="RefSeq" id="XP_057397593.1">
    <property type="nucleotide sequence ID" value="XM_057541610.1"/>
</dbReference>
<protein>
    <submittedName>
        <fullName evidence="4">Glucocorticoid-induced transcript 1 protein-like isoform X2</fullName>
    </submittedName>
</protein>
<reference evidence="3" key="1">
    <citation type="submission" date="2025-05" db="UniProtKB">
        <authorList>
            <consortium name="RefSeq"/>
        </authorList>
    </citation>
    <scope>NUCLEOTIDE SEQUENCE [LARGE SCALE GENOMIC DNA]</scope>
</reference>
<dbReference type="PANTHER" id="PTHR14972:SF3">
    <property type="entry name" value="GLUCOCORTICOID-INDUCED TRANSCRIPT 1 PROTEIN"/>
    <property type="match status" value="1"/>
</dbReference>
<evidence type="ECO:0000313" key="3">
    <source>
        <dbReference type="Proteomes" id="UP001652580"/>
    </source>
</evidence>
<dbReference type="PANTHER" id="PTHR14972">
    <property type="entry name" value="AGAP011572-PA"/>
    <property type="match status" value="1"/>
</dbReference>
<reference evidence="4" key="2">
    <citation type="submission" date="2025-08" db="UniProtKB">
        <authorList>
            <consortium name="RefSeq"/>
        </authorList>
    </citation>
    <scope>IDENTIFICATION</scope>
</reference>
<keyword evidence="1" id="KW-0597">Phosphoprotein</keyword>
<dbReference type="Proteomes" id="UP001652580">
    <property type="component" value="Chromosome 2"/>
</dbReference>
<dbReference type="GeneID" id="130707375"/>
<sequence>MFMGVDRPKSHQVRTSGTIRRTSSLDTITGPYLTGQWPRDPHVHYPSCMKDKATQSGQAKISSSSNLWYNKANLFFGYDLISQDSGHEILMFITLHA</sequence>
<accession>A0ABM3T669</accession>
<name>A0ABM3T669_BALAC</name>
<dbReference type="InterPro" id="IPR026642">
    <property type="entry name" value="Glcci1/FAM117"/>
</dbReference>
<keyword evidence="3" id="KW-1185">Reference proteome</keyword>
<evidence type="ECO:0000256" key="2">
    <source>
        <dbReference type="SAM" id="MobiDB-lite"/>
    </source>
</evidence>
<proteinExistence type="predicted"/>
<feature type="region of interest" description="Disordered" evidence="2">
    <location>
        <begin position="1"/>
        <end position="20"/>
    </location>
</feature>
<dbReference type="Pfam" id="PF15388">
    <property type="entry name" value="FAM117"/>
    <property type="match status" value="1"/>
</dbReference>
<evidence type="ECO:0000313" key="4">
    <source>
        <dbReference type="RefSeq" id="XP_057397593.1"/>
    </source>
</evidence>
<evidence type="ECO:0000256" key="1">
    <source>
        <dbReference type="ARBA" id="ARBA00022553"/>
    </source>
</evidence>